<evidence type="ECO:0000313" key="1">
    <source>
        <dbReference type="EMBL" id="KAA3671926.1"/>
    </source>
</evidence>
<proteinExistence type="predicted"/>
<name>A0A5J4N8N8_9TREM</name>
<evidence type="ECO:0000313" key="2">
    <source>
        <dbReference type="Proteomes" id="UP000324629"/>
    </source>
</evidence>
<dbReference type="Proteomes" id="UP000324629">
    <property type="component" value="Unassembled WGS sequence"/>
</dbReference>
<gene>
    <name evidence="1" type="ORF">DEA37_0002645</name>
</gene>
<dbReference type="AlphaFoldDB" id="A0A5J4N8N8"/>
<protein>
    <submittedName>
        <fullName evidence="1">Uncharacterized protein</fullName>
    </submittedName>
</protein>
<sequence length="258" mass="29038">MQATPDYTYVEVDLSDDEYQVPNHIPLSHFSSHTDVKHLVGKNNDHPCESPPWINITNGHSSTQPISAQKFLGLLQSTLFSNEEYGQKPNFDCVSSETFYSSSKVNHCLNTKHDYVRENYHGSKPCVELKNSVIKHIHSDSQPTALSTMNMSSLSESSNCSKPPNISTSLISAMQEYTTELVRQSSTFRTASLENMGKLDQNMVVVRTEAARFTRRISSLSHKIEERAQVNKRLRAKIKALLSNLHSINTYLDECGLT</sequence>
<reference evidence="1 2" key="1">
    <citation type="journal article" date="2019" name="Gigascience">
        <title>Whole-genome sequence of the oriental lung fluke Paragonimus westermani.</title>
        <authorList>
            <person name="Oey H."/>
            <person name="Zakrzewski M."/>
            <person name="Narain K."/>
            <person name="Devi K.R."/>
            <person name="Agatsuma T."/>
            <person name="Nawaratna S."/>
            <person name="Gobert G.N."/>
            <person name="Jones M.K."/>
            <person name="Ragan M.A."/>
            <person name="McManus D.P."/>
            <person name="Krause L."/>
        </authorList>
    </citation>
    <scope>NUCLEOTIDE SEQUENCE [LARGE SCALE GENOMIC DNA]</scope>
    <source>
        <strain evidence="1 2">IND2009</strain>
    </source>
</reference>
<comment type="caution">
    <text evidence="1">The sequence shown here is derived from an EMBL/GenBank/DDBJ whole genome shotgun (WGS) entry which is preliminary data.</text>
</comment>
<keyword evidence="2" id="KW-1185">Reference proteome</keyword>
<dbReference type="EMBL" id="QNGE01005621">
    <property type="protein sequence ID" value="KAA3671926.1"/>
    <property type="molecule type" value="Genomic_DNA"/>
</dbReference>
<organism evidence="1 2">
    <name type="scientific">Paragonimus westermani</name>
    <dbReference type="NCBI Taxonomy" id="34504"/>
    <lineage>
        <taxon>Eukaryota</taxon>
        <taxon>Metazoa</taxon>
        <taxon>Spiralia</taxon>
        <taxon>Lophotrochozoa</taxon>
        <taxon>Platyhelminthes</taxon>
        <taxon>Trematoda</taxon>
        <taxon>Digenea</taxon>
        <taxon>Plagiorchiida</taxon>
        <taxon>Troglotremata</taxon>
        <taxon>Troglotrematidae</taxon>
        <taxon>Paragonimus</taxon>
    </lineage>
</organism>
<accession>A0A5J4N8N8</accession>